<evidence type="ECO:0000313" key="2">
    <source>
        <dbReference type="EnsemblMetazoa" id="AFAF000819-PA"/>
    </source>
</evidence>
<reference evidence="2" key="2">
    <citation type="submission" date="2020-05" db="UniProtKB">
        <authorList>
            <consortium name="EnsemblMetazoa"/>
        </authorList>
    </citation>
    <scope>IDENTIFICATION</scope>
    <source>
        <strain evidence="2">FAR1</strain>
    </source>
</reference>
<dbReference type="VEuPathDB" id="VectorBase:AFAF000819"/>
<dbReference type="Proteomes" id="UP000075886">
    <property type="component" value="Unassembled WGS sequence"/>
</dbReference>
<protein>
    <submittedName>
        <fullName evidence="2">Uncharacterized protein</fullName>
    </submittedName>
</protein>
<accession>A0A182Q0U6</accession>
<dbReference type="EMBL" id="AXCN02000279">
    <property type="status" value="NOT_ANNOTATED_CDS"/>
    <property type="molecule type" value="Genomic_DNA"/>
</dbReference>
<keyword evidence="3" id="KW-1185">Reference proteome</keyword>
<evidence type="ECO:0000256" key="1">
    <source>
        <dbReference type="SAM" id="MobiDB-lite"/>
    </source>
</evidence>
<organism evidence="2 3">
    <name type="scientific">Anopheles farauti</name>
    <dbReference type="NCBI Taxonomy" id="69004"/>
    <lineage>
        <taxon>Eukaryota</taxon>
        <taxon>Metazoa</taxon>
        <taxon>Ecdysozoa</taxon>
        <taxon>Arthropoda</taxon>
        <taxon>Hexapoda</taxon>
        <taxon>Insecta</taxon>
        <taxon>Pterygota</taxon>
        <taxon>Neoptera</taxon>
        <taxon>Endopterygota</taxon>
        <taxon>Diptera</taxon>
        <taxon>Nematocera</taxon>
        <taxon>Culicoidea</taxon>
        <taxon>Culicidae</taxon>
        <taxon>Anophelinae</taxon>
        <taxon>Anopheles</taxon>
    </lineage>
</organism>
<dbReference type="AlphaFoldDB" id="A0A182Q0U6"/>
<name>A0A182Q0U6_9DIPT</name>
<dbReference type="EMBL" id="AXCN02000280">
    <property type="status" value="NOT_ANNOTATED_CDS"/>
    <property type="molecule type" value="Genomic_DNA"/>
</dbReference>
<proteinExistence type="predicted"/>
<evidence type="ECO:0000313" key="3">
    <source>
        <dbReference type="Proteomes" id="UP000075886"/>
    </source>
</evidence>
<sequence length="140" mass="15517">MSRNVTRWRGEEKTETKTPGNPRHLVRINLIDRVAWFSNRPSPIVGSPPVERSCEVMLPPFPFGAPGGLCGSSGTVCSKLGCKVGTADRKSGGMGNRYRLAGRIRVDEVARVHGGMMGQIDLPAYRVDPRTDRFRRMHVK</sequence>
<feature type="region of interest" description="Disordered" evidence="1">
    <location>
        <begin position="1"/>
        <end position="22"/>
    </location>
</feature>
<reference evidence="3" key="1">
    <citation type="submission" date="2014-01" db="EMBL/GenBank/DDBJ databases">
        <title>The Genome Sequence of Anopheles farauti FAR1 (V2).</title>
        <authorList>
            <consortium name="The Broad Institute Genomics Platform"/>
            <person name="Neafsey D.E."/>
            <person name="Besansky N."/>
            <person name="Howell P."/>
            <person name="Walton C."/>
            <person name="Young S.K."/>
            <person name="Zeng Q."/>
            <person name="Gargeya S."/>
            <person name="Fitzgerald M."/>
            <person name="Haas B."/>
            <person name="Abouelleil A."/>
            <person name="Allen A.W."/>
            <person name="Alvarado L."/>
            <person name="Arachchi H.M."/>
            <person name="Berlin A.M."/>
            <person name="Chapman S.B."/>
            <person name="Gainer-Dewar J."/>
            <person name="Goldberg J."/>
            <person name="Griggs A."/>
            <person name="Gujja S."/>
            <person name="Hansen M."/>
            <person name="Howarth C."/>
            <person name="Imamovic A."/>
            <person name="Ireland A."/>
            <person name="Larimer J."/>
            <person name="McCowan C."/>
            <person name="Murphy C."/>
            <person name="Pearson M."/>
            <person name="Poon T.W."/>
            <person name="Priest M."/>
            <person name="Roberts A."/>
            <person name="Saif S."/>
            <person name="Shea T."/>
            <person name="Sisk P."/>
            <person name="Sykes S."/>
            <person name="Wortman J."/>
            <person name="Nusbaum C."/>
            <person name="Birren B."/>
        </authorList>
    </citation>
    <scope>NUCLEOTIDE SEQUENCE [LARGE SCALE GENOMIC DNA]</scope>
    <source>
        <strain evidence="3">FAR1</strain>
    </source>
</reference>
<dbReference type="EnsemblMetazoa" id="AFAF000819-RA">
    <property type="protein sequence ID" value="AFAF000819-PA"/>
    <property type="gene ID" value="AFAF000819"/>
</dbReference>